<feature type="transmembrane region" description="Helical" evidence="1">
    <location>
        <begin position="338"/>
        <end position="362"/>
    </location>
</feature>
<keyword evidence="1" id="KW-0472">Membrane</keyword>
<accession>A0A1I7XR14</accession>
<dbReference type="AlphaFoldDB" id="A0A1I7XR14"/>
<dbReference type="WBParaSite" id="Hba_20240">
    <property type="protein sequence ID" value="Hba_20240"/>
    <property type="gene ID" value="Hba_20240"/>
</dbReference>
<evidence type="ECO:0000313" key="2">
    <source>
        <dbReference type="Proteomes" id="UP000095283"/>
    </source>
</evidence>
<evidence type="ECO:0000313" key="3">
    <source>
        <dbReference type="WBParaSite" id="Hba_20240"/>
    </source>
</evidence>
<dbReference type="Proteomes" id="UP000095283">
    <property type="component" value="Unplaced"/>
</dbReference>
<sequence>MQLDSYVLVLKTLTITKHNLHRPNASLFFSISPHPHVPEFSFGRVAAYDADGPGFNDIYYYFLSTCSPETVFFLIDKEYGELTYIEKNSKIRERRIEICVLASGSPDIDPSNVIFDARNASMIRIVVQVMVDQPIPQLRMSVENNTVTLIGDHLMNINVPISKISDPMQRVRYSLKEVEFTPAQHAAMVSSSTDSLFLVDHMSGDVRVSPTLVSQPQGVYRTTIEAFVADIKKPLAFFIKEFHYVKNEMKTKYMLNMSPDEFGKNEDQFERTSVCFHLTMNGTVLDDKSALAALSQSIAEDTELSKLYHVYKIINIERCTPASDSSIHQSALYLPSNVVAMIAVVAILILILITLFIYVCFVTRYRDHLQAKEREMKVCENKQILIFTANKEFPGSYSYDVTPTFVLPAVITAEFCITMGTSAYVLITITSSLDYGDFLELLISYSKLMPVNETITYQFNFGDNEPNVITSDNLEKDLEEWISDSAFMKKMWNLSKVSNTLEESPITAIHSIFHRIGTENQQLDKVIMKKQVVLLTDYTPLSIILIMNNDTHVNEQKLGLFHQMNTSNIEDTANFPVYSVAEVMENSLLSKEFQKNLNFSQLKYYYGFDL</sequence>
<keyword evidence="1" id="KW-0812">Transmembrane</keyword>
<protein>
    <submittedName>
        <fullName evidence="3">Cadherin domain-containing protein</fullName>
    </submittedName>
</protein>
<organism evidence="2 3">
    <name type="scientific">Heterorhabditis bacteriophora</name>
    <name type="common">Entomopathogenic nematode worm</name>
    <dbReference type="NCBI Taxonomy" id="37862"/>
    <lineage>
        <taxon>Eukaryota</taxon>
        <taxon>Metazoa</taxon>
        <taxon>Ecdysozoa</taxon>
        <taxon>Nematoda</taxon>
        <taxon>Chromadorea</taxon>
        <taxon>Rhabditida</taxon>
        <taxon>Rhabditina</taxon>
        <taxon>Rhabditomorpha</taxon>
        <taxon>Strongyloidea</taxon>
        <taxon>Heterorhabditidae</taxon>
        <taxon>Heterorhabditis</taxon>
    </lineage>
</organism>
<name>A0A1I7XR14_HETBA</name>
<proteinExistence type="predicted"/>
<reference evidence="3" key="1">
    <citation type="submission" date="2016-11" db="UniProtKB">
        <authorList>
            <consortium name="WormBaseParasite"/>
        </authorList>
    </citation>
    <scope>IDENTIFICATION</scope>
</reference>
<keyword evidence="1" id="KW-1133">Transmembrane helix</keyword>
<evidence type="ECO:0000256" key="1">
    <source>
        <dbReference type="SAM" id="Phobius"/>
    </source>
</evidence>
<keyword evidence="2" id="KW-1185">Reference proteome</keyword>